<dbReference type="GO" id="GO:0035196">
    <property type="term" value="P:miRNA processing"/>
    <property type="evidence" value="ECO:0007669"/>
    <property type="project" value="InterPro"/>
</dbReference>
<proteinExistence type="predicted"/>
<dbReference type="PANTHER" id="PTHR36054">
    <property type="entry name" value="PROTEIN SICKLE"/>
    <property type="match status" value="1"/>
</dbReference>
<dbReference type="PANTHER" id="PTHR36054:SF4">
    <property type="entry name" value="HYDROXYPROLINE-RICH GLYCOPROTEIN FAMILY PROTEIN"/>
    <property type="match status" value="1"/>
</dbReference>
<dbReference type="GO" id="GO:0000398">
    <property type="term" value="P:mRNA splicing, via spliceosome"/>
    <property type="evidence" value="ECO:0007669"/>
    <property type="project" value="InterPro"/>
</dbReference>
<sequence>MDDSEKRKQILKAMRMEAAAQNDCSEGSETSMNTGHLSNPLAEASTHQQESCEAPRFDYYTDPMSAYSSFKRNNTSKQEHISFPGNQMSPPAHQLPPSVPGSLGGDYQAHANHGGFQEAHCGGDNLHTEPRGVAPSHRGSPVPWNNNYRPPPPPFNHLGPPQWVPRSFPFSQGNHDMGGIIDLVAEEAATTIPLRSFPNTDHDKLLAGLETHILAQQEGEAEDATQALDEVEEEDTWNKVQSGFTPTPWLKIHGSILSQSYGRAVQ</sequence>
<feature type="region of interest" description="Disordered" evidence="1">
    <location>
        <begin position="110"/>
        <end position="160"/>
    </location>
</feature>
<organism evidence="2 3">
    <name type="scientific">Brassica cretica</name>
    <name type="common">Mustard</name>
    <dbReference type="NCBI Taxonomy" id="69181"/>
    <lineage>
        <taxon>Eukaryota</taxon>
        <taxon>Viridiplantae</taxon>
        <taxon>Streptophyta</taxon>
        <taxon>Embryophyta</taxon>
        <taxon>Tracheophyta</taxon>
        <taxon>Spermatophyta</taxon>
        <taxon>Magnoliopsida</taxon>
        <taxon>eudicotyledons</taxon>
        <taxon>Gunneridae</taxon>
        <taxon>Pentapetalae</taxon>
        <taxon>rosids</taxon>
        <taxon>malvids</taxon>
        <taxon>Brassicales</taxon>
        <taxon>Brassicaceae</taxon>
        <taxon>Brassiceae</taxon>
        <taxon>Brassica</taxon>
    </lineage>
</organism>
<dbReference type="Proteomes" id="UP000712281">
    <property type="component" value="Unassembled WGS sequence"/>
</dbReference>
<gene>
    <name evidence="2" type="ORF">F2Q68_00037386</name>
</gene>
<evidence type="ECO:0000313" key="2">
    <source>
        <dbReference type="EMBL" id="KAF2550597.1"/>
    </source>
</evidence>
<dbReference type="EMBL" id="QGKW02001988">
    <property type="protein sequence ID" value="KAF2550597.1"/>
    <property type="molecule type" value="Genomic_DNA"/>
</dbReference>
<protein>
    <submittedName>
        <fullName evidence="2">Uncharacterized protein</fullName>
    </submittedName>
</protein>
<dbReference type="InterPro" id="IPR039292">
    <property type="entry name" value="SICKLE"/>
</dbReference>
<feature type="region of interest" description="Disordered" evidence="1">
    <location>
        <begin position="16"/>
        <end position="51"/>
    </location>
</feature>
<name>A0A8S9H2X3_BRACR</name>
<dbReference type="AlphaFoldDB" id="A0A8S9H2X3"/>
<comment type="caution">
    <text evidence="2">The sequence shown here is derived from an EMBL/GenBank/DDBJ whole genome shotgun (WGS) entry which is preliminary data.</text>
</comment>
<feature type="compositionally biased region" description="Polar residues" evidence="1">
    <location>
        <begin position="22"/>
        <end position="37"/>
    </location>
</feature>
<evidence type="ECO:0000313" key="3">
    <source>
        <dbReference type="Proteomes" id="UP000712281"/>
    </source>
</evidence>
<reference evidence="2" key="1">
    <citation type="submission" date="2019-12" db="EMBL/GenBank/DDBJ databases">
        <title>Genome sequencing and annotation of Brassica cretica.</title>
        <authorList>
            <person name="Studholme D.J."/>
            <person name="Sarris P.F."/>
        </authorList>
    </citation>
    <scope>NUCLEOTIDE SEQUENCE</scope>
    <source>
        <strain evidence="2">PFS-001/15</strain>
        <tissue evidence="2">Leaf</tissue>
    </source>
</reference>
<evidence type="ECO:0000256" key="1">
    <source>
        <dbReference type="SAM" id="MobiDB-lite"/>
    </source>
</evidence>
<accession>A0A8S9H2X3</accession>